<dbReference type="PANTHER" id="PTHR15462">
    <property type="entry name" value="SERINE PROTEASE"/>
    <property type="match status" value="1"/>
</dbReference>
<dbReference type="SUPFAM" id="SSF50494">
    <property type="entry name" value="Trypsin-like serine proteases"/>
    <property type="match status" value="1"/>
</dbReference>
<keyword evidence="3" id="KW-0732">Signal</keyword>
<reference evidence="7" key="1">
    <citation type="journal article" date="2015" name="Nature">
        <title>Complex archaea that bridge the gap between prokaryotes and eukaryotes.</title>
        <authorList>
            <person name="Spang A."/>
            <person name="Saw J.H."/>
            <person name="Jorgensen S.L."/>
            <person name="Zaremba-Niedzwiedzka K."/>
            <person name="Martijn J."/>
            <person name="Lind A.E."/>
            <person name="van Eijk R."/>
            <person name="Schleper C."/>
            <person name="Guy L."/>
            <person name="Ettema T.J."/>
        </authorList>
    </citation>
    <scope>NUCLEOTIDE SEQUENCE</scope>
</reference>
<dbReference type="Gene3D" id="2.40.10.10">
    <property type="entry name" value="Trypsin-like serine proteases"/>
    <property type="match status" value="2"/>
</dbReference>
<evidence type="ECO:0000313" key="7">
    <source>
        <dbReference type="EMBL" id="KKM17213.1"/>
    </source>
</evidence>
<keyword evidence="2" id="KW-0645">Protease</keyword>
<dbReference type="PROSITE" id="PS00134">
    <property type="entry name" value="TRYPSIN_HIS"/>
    <property type="match status" value="1"/>
</dbReference>
<comment type="caution">
    <text evidence="7">The sequence shown here is derived from an EMBL/GenBank/DDBJ whole genome shotgun (WGS) entry which is preliminary data.</text>
</comment>
<dbReference type="GO" id="GO:0006508">
    <property type="term" value="P:proteolysis"/>
    <property type="evidence" value="ECO:0007669"/>
    <property type="project" value="UniProtKB-KW"/>
</dbReference>
<dbReference type="SMART" id="SM00020">
    <property type="entry name" value="Tryp_SPc"/>
    <property type="match status" value="1"/>
</dbReference>
<evidence type="ECO:0000256" key="4">
    <source>
        <dbReference type="ARBA" id="ARBA00022801"/>
    </source>
</evidence>
<protein>
    <recommendedName>
        <fullName evidence="6">Peptidase S1 domain-containing protein</fullName>
    </recommendedName>
</protein>
<keyword evidence="5" id="KW-0720">Serine protease</keyword>
<dbReference type="AlphaFoldDB" id="A0A0F9K551"/>
<sequence length="275" mass="29074">MVKLRELLVGLVLMLGLGAGPVAAQEPSALRSLATADDSRGWSAVGRLNFANGSFCTGTLIGPQSVLTAAHCLVDAQSGVQQGPGDITFLANWRNGRAEAYRGVRRAVVHPGYDPAGEGVSQMANDLALIELDRPIRASEVRPFGIGQQPLQGAQVGVLSYAHDRADRPALQDTCHVLTRRSEALVMTCGVDYGSSGSPVFVLRDGAPQIVSVVSAKAMLQDRPVSIGTALEAPLTLMQAIMAETDSVRHDGRAKIRRITADQDRAAGSAKFLRP</sequence>
<evidence type="ECO:0000256" key="2">
    <source>
        <dbReference type="ARBA" id="ARBA00022670"/>
    </source>
</evidence>
<evidence type="ECO:0000256" key="5">
    <source>
        <dbReference type="ARBA" id="ARBA00022825"/>
    </source>
</evidence>
<gene>
    <name evidence="7" type="ORF">LCGC14_1678020</name>
</gene>
<dbReference type="InterPro" id="IPR043504">
    <property type="entry name" value="Peptidase_S1_PA_chymotrypsin"/>
</dbReference>
<feature type="domain" description="Peptidase S1" evidence="6">
    <location>
        <begin position="8"/>
        <end position="246"/>
    </location>
</feature>
<dbReference type="InterPro" id="IPR018114">
    <property type="entry name" value="TRYPSIN_HIS"/>
</dbReference>
<dbReference type="PROSITE" id="PS50240">
    <property type="entry name" value="TRYPSIN_DOM"/>
    <property type="match status" value="1"/>
</dbReference>
<dbReference type="PANTHER" id="PTHR15462:SF8">
    <property type="entry name" value="SERINE PROTEASE"/>
    <property type="match status" value="1"/>
</dbReference>
<accession>A0A0F9K551</accession>
<proteinExistence type="inferred from homology"/>
<dbReference type="InterPro" id="IPR001254">
    <property type="entry name" value="Trypsin_dom"/>
</dbReference>
<dbReference type="PRINTS" id="PR00839">
    <property type="entry name" value="V8PROTEASE"/>
</dbReference>
<keyword evidence="4" id="KW-0378">Hydrolase</keyword>
<comment type="similarity">
    <text evidence="1">Belongs to the peptidase S1B family.</text>
</comment>
<dbReference type="InterPro" id="IPR008256">
    <property type="entry name" value="Peptidase_S1B"/>
</dbReference>
<dbReference type="InterPro" id="IPR050966">
    <property type="entry name" value="Glutamyl_endopeptidase"/>
</dbReference>
<evidence type="ECO:0000256" key="1">
    <source>
        <dbReference type="ARBA" id="ARBA00008764"/>
    </source>
</evidence>
<organism evidence="7">
    <name type="scientific">marine sediment metagenome</name>
    <dbReference type="NCBI Taxonomy" id="412755"/>
    <lineage>
        <taxon>unclassified sequences</taxon>
        <taxon>metagenomes</taxon>
        <taxon>ecological metagenomes</taxon>
    </lineage>
</organism>
<name>A0A0F9K551_9ZZZZ</name>
<evidence type="ECO:0000256" key="3">
    <source>
        <dbReference type="ARBA" id="ARBA00022729"/>
    </source>
</evidence>
<dbReference type="EMBL" id="LAZR01014504">
    <property type="protein sequence ID" value="KKM17213.1"/>
    <property type="molecule type" value="Genomic_DNA"/>
</dbReference>
<dbReference type="Pfam" id="PF00089">
    <property type="entry name" value="Trypsin"/>
    <property type="match status" value="1"/>
</dbReference>
<dbReference type="InterPro" id="IPR009003">
    <property type="entry name" value="Peptidase_S1_PA"/>
</dbReference>
<evidence type="ECO:0000259" key="6">
    <source>
        <dbReference type="PROSITE" id="PS50240"/>
    </source>
</evidence>
<dbReference type="GO" id="GO:0004252">
    <property type="term" value="F:serine-type endopeptidase activity"/>
    <property type="evidence" value="ECO:0007669"/>
    <property type="project" value="InterPro"/>
</dbReference>